<proteinExistence type="inferred from homology"/>
<protein>
    <recommendedName>
        <fullName evidence="2">AAA+ ATPase domain-containing protein</fullName>
    </recommendedName>
</protein>
<organism evidence="3 4">
    <name type="scientific">Shigella dysenteriae WRSd3</name>
    <dbReference type="NCBI Taxonomy" id="1401327"/>
    <lineage>
        <taxon>Bacteria</taxon>
        <taxon>Pseudomonadati</taxon>
        <taxon>Pseudomonadota</taxon>
        <taxon>Gammaproteobacteria</taxon>
        <taxon>Enterobacterales</taxon>
        <taxon>Enterobacteriaceae</taxon>
        <taxon>Shigella</taxon>
    </lineage>
</organism>
<dbReference type="InterPro" id="IPR002611">
    <property type="entry name" value="IstB_ATP-bd"/>
</dbReference>
<dbReference type="GO" id="GO:0006260">
    <property type="term" value="P:DNA replication"/>
    <property type="evidence" value="ECO:0007669"/>
    <property type="project" value="TreeGrafter"/>
</dbReference>
<dbReference type="InterPro" id="IPR003593">
    <property type="entry name" value="AAA+_ATPase"/>
</dbReference>
<dbReference type="PANTHER" id="PTHR30050:SF4">
    <property type="entry name" value="ATP-BINDING PROTEIN RV3427C IN INSERTION SEQUENCE-RELATED"/>
    <property type="match status" value="1"/>
</dbReference>
<evidence type="ECO:0000313" key="3">
    <source>
        <dbReference type="EMBL" id="ESU81628.1"/>
    </source>
</evidence>
<dbReference type="GO" id="GO:0005524">
    <property type="term" value="F:ATP binding"/>
    <property type="evidence" value="ECO:0007669"/>
    <property type="project" value="InterPro"/>
</dbReference>
<dbReference type="SUPFAM" id="SSF52540">
    <property type="entry name" value="P-loop containing nucleoside triphosphate hydrolases"/>
    <property type="match status" value="1"/>
</dbReference>
<sequence>MPVAKTLSEYDFSQLPELNGAQFRQLCETTDWVDAGENVLPFGASGLGKSHLAAAIVDGVVGQGYRARFYSAGELLQELRKARAQLKLNELLLKLDRYRVIVVDDLGYVKRDSAETGVLFELIAHRYERGSLVITSNHPFSMWGSIFVDETMAVAAADRLIHHGYMFELKGESYRKKTAKAVTSVT</sequence>
<dbReference type="PATRIC" id="fig|1401327.3.peg.569"/>
<reference evidence="3 4" key="1">
    <citation type="submission" date="2013-10" db="EMBL/GenBank/DDBJ databases">
        <title>Draft genomes and the virulence plasmids of Sd1617 vaccine constructs: WRSd3 and WRSd5.</title>
        <authorList>
            <person name="Aksomboon Vongsawan A."/>
            <person name="Venkatesan M.M."/>
            <person name="Vaisvil B."/>
            <person name="Emel G."/>
            <person name="Kepatral V."/>
            <person name="Sethabutr O."/>
            <person name="Serichantalergs O."/>
            <person name="Mason C."/>
        </authorList>
    </citation>
    <scope>NUCLEOTIDE SEQUENCE [LARGE SCALE GENOMIC DNA]</scope>
    <source>
        <strain evidence="3 4">WRSd3</strain>
    </source>
</reference>
<dbReference type="AlphaFoldDB" id="A0A090NYP6"/>
<dbReference type="SMART" id="SM00382">
    <property type="entry name" value="AAA"/>
    <property type="match status" value="1"/>
</dbReference>
<dbReference type="Proteomes" id="UP000017944">
    <property type="component" value="Unassembled WGS sequence"/>
</dbReference>
<gene>
    <name evidence="3" type="ORF">WRSd3_00622</name>
</gene>
<dbReference type="EMBL" id="AXUT01000045">
    <property type="protein sequence ID" value="ESU81628.1"/>
    <property type="molecule type" value="Genomic_DNA"/>
</dbReference>
<evidence type="ECO:0000259" key="2">
    <source>
        <dbReference type="SMART" id="SM00382"/>
    </source>
</evidence>
<dbReference type="Gene3D" id="3.40.50.300">
    <property type="entry name" value="P-loop containing nucleotide triphosphate hydrolases"/>
    <property type="match status" value="1"/>
</dbReference>
<feature type="domain" description="AAA+ ATPase" evidence="2">
    <location>
        <begin position="35"/>
        <end position="167"/>
    </location>
</feature>
<comment type="caution">
    <text evidence="3">The sequence shown here is derived from an EMBL/GenBank/DDBJ whole genome shotgun (WGS) entry which is preliminary data.</text>
</comment>
<name>A0A090NYP6_SHIDY</name>
<dbReference type="PANTHER" id="PTHR30050">
    <property type="entry name" value="CHROMOSOMAL REPLICATION INITIATOR PROTEIN DNAA"/>
    <property type="match status" value="1"/>
</dbReference>
<dbReference type="Pfam" id="PF01695">
    <property type="entry name" value="IstB_IS21"/>
    <property type="match status" value="1"/>
</dbReference>
<comment type="similarity">
    <text evidence="1">Belongs to the IS21/IS1162 putative ATP-binding protein family.</text>
</comment>
<dbReference type="InterPro" id="IPR027417">
    <property type="entry name" value="P-loop_NTPase"/>
</dbReference>
<dbReference type="NCBIfam" id="NF038214">
    <property type="entry name" value="IS21_help_AAA"/>
    <property type="match status" value="1"/>
</dbReference>
<evidence type="ECO:0000313" key="4">
    <source>
        <dbReference type="Proteomes" id="UP000017944"/>
    </source>
</evidence>
<evidence type="ECO:0000256" key="1">
    <source>
        <dbReference type="ARBA" id="ARBA00008059"/>
    </source>
</evidence>
<dbReference type="InterPro" id="IPR047661">
    <property type="entry name" value="IstB"/>
</dbReference>
<accession>A0A090NYP6</accession>